<name>A0A820B1Y6_9BILA</name>
<protein>
    <submittedName>
        <fullName evidence="1">Uncharacterized protein</fullName>
    </submittedName>
</protein>
<dbReference type="EMBL" id="CAJOAY010008374">
    <property type="protein sequence ID" value="CAF4185405.1"/>
    <property type="molecule type" value="Genomic_DNA"/>
</dbReference>
<reference evidence="1" key="1">
    <citation type="submission" date="2021-02" db="EMBL/GenBank/DDBJ databases">
        <authorList>
            <person name="Nowell W R."/>
        </authorList>
    </citation>
    <scope>NUCLEOTIDE SEQUENCE</scope>
</reference>
<comment type="caution">
    <text evidence="1">The sequence shown here is derived from an EMBL/GenBank/DDBJ whole genome shotgun (WGS) entry which is preliminary data.</text>
</comment>
<dbReference type="AlphaFoldDB" id="A0A820B1Y6"/>
<gene>
    <name evidence="1" type="ORF">OKA104_LOCUS40122</name>
</gene>
<sequence length="34" mass="3729">MMNILRGCHFCSVKTSRKPAALDPNEPQNTANAI</sequence>
<evidence type="ECO:0000313" key="1">
    <source>
        <dbReference type="EMBL" id="CAF4185405.1"/>
    </source>
</evidence>
<organism evidence="1 2">
    <name type="scientific">Adineta steineri</name>
    <dbReference type="NCBI Taxonomy" id="433720"/>
    <lineage>
        <taxon>Eukaryota</taxon>
        <taxon>Metazoa</taxon>
        <taxon>Spiralia</taxon>
        <taxon>Gnathifera</taxon>
        <taxon>Rotifera</taxon>
        <taxon>Eurotatoria</taxon>
        <taxon>Bdelloidea</taxon>
        <taxon>Adinetida</taxon>
        <taxon>Adinetidae</taxon>
        <taxon>Adineta</taxon>
    </lineage>
</organism>
<dbReference type="Proteomes" id="UP000663881">
    <property type="component" value="Unassembled WGS sequence"/>
</dbReference>
<accession>A0A820B1Y6</accession>
<evidence type="ECO:0000313" key="2">
    <source>
        <dbReference type="Proteomes" id="UP000663881"/>
    </source>
</evidence>
<proteinExistence type="predicted"/>